<feature type="transmembrane region" description="Helical" evidence="8">
    <location>
        <begin position="400"/>
        <end position="421"/>
    </location>
</feature>
<name>A0A170TN67_9VIRI</name>
<protein>
    <submittedName>
        <fullName evidence="11">Subunit 5 of NADH-plastoquinone oxidoreductase</fullName>
    </submittedName>
</protein>
<dbReference type="GO" id="GO:0008137">
    <property type="term" value="F:NADH dehydrogenase (ubiquinone) activity"/>
    <property type="evidence" value="ECO:0007669"/>
    <property type="project" value="InterPro"/>
</dbReference>
<feature type="domain" description="NADH:quinone oxidoreductase/Mrp antiporter transmembrane" evidence="9">
    <location>
        <begin position="145"/>
        <end position="446"/>
    </location>
</feature>
<dbReference type="NCBIfam" id="NF005141">
    <property type="entry name" value="PRK06590.1"/>
    <property type="match status" value="1"/>
</dbReference>
<keyword evidence="11" id="KW-0150">Chloroplast</keyword>
<gene>
    <name evidence="11" type="primary">ndhF</name>
</gene>
<evidence type="ECO:0000256" key="5">
    <source>
        <dbReference type="ARBA" id="ARBA00022989"/>
    </source>
</evidence>
<dbReference type="PRINTS" id="PR01435">
    <property type="entry name" value="NPOXDRDTASE5"/>
</dbReference>
<feature type="transmembrane region" description="Helical" evidence="8">
    <location>
        <begin position="433"/>
        <end position="455"/>
    </location>
</feature>
<dbReference type="GO" id="GO:0016020">
    <property type="term" value="C:membrane"/>
    <property type="evidence" value="ECO:0007669"/>
    <property type="project" value="UniProtKB-SubCell"/>
</dbReference>
<dbReference type="Pfam" id="PF00361">
    <property type="entry name" value="Proton_antipo_M"/>
    <property type="match status" value="1"/>
</dbReference>
<feature type="transmembrane region" description="Helical" evidence="8">
    <location>
        <begin position="623"/>
        <end position="641"/>
    </location>
</feature>
<comment type="subcellular location">
    <subcellularLocation>
        <location evidence="1">Membrane</location>
        <topology evidence="1">Multi-pass membrane protein</topology>
    </subcellularLocation>
</comment>
<evidence type="ECO:0000256" key="8">
    <source>
        <dbReference type="SAM" id="Phobius"/>
    </source>
</evidence>
<dbReference type="Pfam" id="PF00662">
    <property type="entry name" value="Proton_antipo_N"/>
    <property type="match status" value="1"/>
</dbReference>
<organism evidence="11">
    <name type="scientific">Verdigellas peltata</name>
    <dbReference type="NCBI Taxonomy" id="542676"/>
    <lineage>
        <taxon>Eukaryota</taxon>
        <taxon>Viridiplantae</taxon>
        <taxon>Prasinodermophyta</taxon>
        <taxon>Palmophyllophyceae</taxon>
        <taxon>Palmophyllales</taxon>
        <taxon>Palmophyllaceae</taxon>
        <taxon>Verdigellas</taxon>
    </lineage>
</organism>
<dbReference type="PANTHER" id="PTHR42829:SF2">
    <property type="entry name" value="NADH-UBIQUINONE OXIDOREDUCTASE CHAIN 5"/>
    <property type="match status" value="1"/>
</dbReference>
<evidence type="ECO:0000256" key="6">
    <source>
        <dbReference type="ARBA" id="ARBA00023027"/>
    </source>
</evidence>
<feature type="domain" description="NADH-Ubiquinone oxidoreductase (complex I) chain 5 N-terminal" evidence="10">
    <location>
        <begin position="79"/>
        <end position="129"/>
    </location>
</feature>
<evidence type="ECO:0000259" key="10">
    <source>
        <dbReference type="Pfam" id="PF00662"/>
    </source>
</evidence>
<feature type="transmembrane region" description="Helical" evidence="8">
    <location>
        <begin position="128"/>
        <end position="146"/>
    </location>
</feature>
<keyword evidence="7 8" id="KW-0472">Membrane</keyword>
<evidence type="ECO:0000313" key="11">
    <source>
        <dbReference type="EMBL" id="CZF96654.1"/>
    </source>
</evidence>
<keyword evidence="6" id="KW-0520">NAD</keyword>
<keyword evidence="3 8" id="KW-0812">Transmembrane</keyword>
<feature type="transmembrane region" description="Helical" evidence="8">
    <location>
        <begin position="297"/>
        <end position="319"/>
    </location>
</feature>
<dbReference type="NCBIfam" id="TIGR01974">
    <property type="entry name" value="NDH_I_L"/>
    <property type="match status" value="1"/>
</dbReference>
<feature type="transmembrane region" description="Helical" evidence="8">
    <location>
        <begin position="96"/>
        <end position="116"/>
    </location>
</feature>
<accession>A0A170TN67</accession>
<sequence>MICNMTFFYQVAWCIPILPLIASIIGALGLIIFRKATQVFHWRYATICISCIFFGFIYSCFLFYYQSIDPQFYEYTYNWFDIGLKKIEIGYRIDSLSTLMLIIVSSISLLVMIYSHGYMKYDKGYTRFFVYLSLFSSAMLGLVFSSNLLQIYFFWELIGMCSYLLIGFWSTRSTSGDASQKAFIVNRIGDFGLFLSILGFYWACNSFNSEEVIIKVHQILLNHSVSPILLKIFAFLLILGPLAKSAQIPFHIWLPDAMEGPTPISALIHAATLVAAGVFLIARFLPLLEQIPEVCLLISSIGALTAFVGATIALVQTDLKKGLAYSTISQLGYMFIALGIGNYSSALFHLLTHAYSKALLFLCAGSIIHGMENVIGYNPTNSQNIFLMGGLKKFMPVTRIMFLIGTLSLCGVPPFACFWSKDEILASTFPISPFFWFIGLITAGLTSFYMFRLYFLTFEGPFQLSQFKNSPKESNLIFLIPLILLSIPTIFLGIIQNPLNNSFANFLTEKLENPQLSEFFGNASASIFMTTLGFYFAYKFYKTGLLSSNYKAFKIQNFGIYNFINKKWFFDIYYQNIFIFNFRKFCNKIFLFDNQIIDGLVTFISLTNLILSEILKILITGQLRTYFMFLISSICFFNFFIK</sequence>
<dbReference type="Gene3D" id="1.20.5.2700">
    <property type="match status" value="1"/>
</dbReference>
<dbReference type="InterPro" id="IPR001516">
    <property type="entry name" value="Proton_antipo_N"/>
</dbReference>
<evidence type="ECO:0000256" key="1">
    <source>
        <dbReference type="ARBA" id="ARBA00004141"/>
    </source>
</evidence>
<dbReference type="AlphaFoldDB" id="A0A170TN67"/>
<geneLocation type="chloroplast" evidence="11"/>
<dbReference type="InterPro" id="IPR001750">
    <property type="entry name" value="ND/Mrp_TM"/>
</dbReference>
<dbReference type="InterPro" id="IPR003945">
    <property type="entry name" value="NU5C-like"/>
</dbReference>
<feature type="transmembrane region" description="Helical" evidence="8">
    <location>
        <begin position="183"/>
        <end position="203"/>
    </location>
</feature>
<dbReference type="GO" id="GO:0015990">
    <property type="term" value="P:electron transport coupled proton transport"/>
    <property type="evidence" value="ECO:0007669"/>
    <property type="project" value="TreeGrafter"/>
</dbReference>
<dbReference type="GO" id="GO:0003954">
    <property type="term" value="F:NADH dehydrogenase activity"/>
    <property type="evidence" value="ECO:0007669"/>
    <property type="project" value="TreeGrafter"/>
</dbReference>
<evidence type="ECO:0000256" key="4">
    <source>
        <dbReference type="ARBA" id="ARBA00022967"/>
    </source>
</evidence>
<keyword evidence="4" id="KW-1278">Translocase</keyword>
<feature type="transmembrane region" description="Helical" evidence="8">
    <location>
        <begin position="152"/>
        <end position="171"/>
    </location>
</feature>
<feature type="transmembrane region" description="Helical" evidence="8">
    <location>
        <begin position="44"/>
        <end position="65"/>
    </location>
</feature>
<feature type="transmembrane region" description="Helical" evidence="8">
    <location>
        <begin position="476"/>
        <end position="499"/>
    </location>
</feature>
<feature type="transmembrane region" description="Helical" evidence="8">
    <location>
        <begin position="589"/>
        <end position="611"/>
    </location>
</feature>
<dbReference type="PRINTS" id="PR01434">
    <property type="entry name" value="NADHDHGNASE5"/>
</dbReference>
<evidence type="ECO:0000256" key="7">
    <source>
        <dbReference type="ARBA" id="ARBA00023136"/>
    </source>
</evidence>
<dbReference type="RefSeq" id="YP_009254401.1">
    <property type="nucleotide sequence ID" value="NC_030220.1"/>
</dbReference>
<proteinExistence type="inferred from homology"/>
<feature type="transmembrane region" description="Helical" evidence="8">
    <location>
        <begin position="519"/>
        <end position="538"/>
    </location>
</feature>
<feature type="transmembrane region" description="Helical" evidence="8">
    <location>
        <begin position="223"/>
        <end position="243"/>
    </location>
</feature>
<feature type="transmembrane region" description="Helical" evidence="8">
    <location>
        <begin position="331"/>
        <end position="352"/>
    </location>
</feature>
<keyword evidence="5 8" id="KW-1133">Transmembrane helix</keyword>
<dbReference type="GeneID" id="27911629"/>
<evidence type="ECO:0000259" key="9">
    <source>
        <dbReference type="Pfam" id="PF00361"/>
    </source>
</evidence>
<evidence type="ECO:0000256" key="2">
    <source>
        <dbReference type="ARBA" id="ARBA00008200"/>
    </source>
</evidence>
<comment type="similarity">
    <text evidence="2">Belongs to the complex I subunit 5 family.</text>
</comment>
<feature type="transmembrane region" description="Helical" evidence="8">
    <location>
        <begin position="6"/>
        <end position="32"/>
    </location>
</feature>
<feature type="transmembrane region" description="Helical" evidence="8">
    <location>
        <begin position="264"/>
        <end position="285"/>
    </location>
</feature>
<dbReference type="GO" id="GO:0042773">
    <property type="term" value="P:ATP synthesis coupled electron transport"/>
    <property type="evidence" value="ECO:0007669"/>
    <property type="project" value="InterPro"/>
</dbReference>
<reference evidence="11" key="1">
    <citation type="journal article" date="2016" name="Sci. Rep.">
        <title>Chloroplast phylogenomics reveal the deepest branching clade of the Chlorophyta, Palmophyllophyceae class. nov.</title>
        <authorList>
            <person name="Leliaert F."/>
            <person name="Tronholm A."/>
            <person name="Lemieux C."/>
            <person name="Turmel M."/>
            <person name="DePriest M.S."/>
            <person name="Bhattacharya D."/>
            <person name="Karol K.G."/>
            <person name="Fredericq S."/>
            <person name="Zechman F.W."/>
            <person name="Lopez-Bautista J."/>
        </authorList>
    </citation>
    <scope>NUCLEOTIDE SEQUENCE</scope>
</reference>
<dbReference type="PANTHER" id="PTHR42829">
    <property type="entry name" value="NADH-UBIQUINONE OXIDOREDUCTASE CHAIN 5"/>
    <property type="match status" value="1"/>
</dbReference>
<evidence type="ECO:0000256" key="3">
    <source>
        <dbReference type="ARBA" id="ARBA00022692"/>
    </source>
</evidence>
<keyword evidence="11" id="KW-0934">Plastid</keyword>
<dbReference type="EMBL" id="LT174527">
    <property type="protein sequence ID" value="CZF96654.1"/>
    <property type="molecule type" value="Genomic_DNA"/>
</dbReference>
<dbReference type="InterPro" id="IPR018393">
    <property type="entry name" value="NADHpl_OxRdtase_5_subgr"/>
</dbReference>